<sequence length="436" mass="48779">MFDLLPTPTISSYNSILSGYVKQGQVQESLGILRSLASSDEKPDGFTFSMILKLSTALNWLNLSKEVHSLITKTNCEVDDFILTGLVDAYAKNGRVDYARKVYNKVLERNIMCCTALISGYMKEGLIREAEEIFEEIKEKDVVVYNAMIEGFSTNTESANRSFDFYRDMQRSGFKATVSTFISVMGACSILAAFEVGQQIHCQLVKTSILVDVRSGSALIDMYSKCGRVEVARKVFDDMQVKNVFSWTSMIDGYGKNGNSEKALKLFLEMRLNDNVKPNYVTFLSALSACGHSGLVPEGWKIFRSMERDYLLKPRMEHYACMVDLLGRAGSLCEALEFIKQMPDKPSSDVWAALLGASRLHGNIEMADLAANELFDLTRSGRPGAYLAFSNALAATGQWNGVYENGILIRKNPKGYHTQTSPSNTSRERYHWSFAR</sequence>
<dbReference type="Gene3D" id="1.25.40.10">
    <property type="entry name" value="Tetratricopeptide repeat domain"/>
    <property type="match status" value="4"/>
</dbReference>
<dbReference type="Pfam" id="PF13041">
    <property type="entry name" value="PPR_2"/>
    <property type="match status" value="1"/>
</dbReference>
<evidence type="ECO:0000313" key="4">
    <source>
        <dbReference type="Proteomes" id="UP000825729"/>
    </source>
</evidence>
<dbReference type="InterPro" id="IPR046960">
    <property type="entry name" value="PPR_At4g14850-like_plant"/>
</dbReference>
<comment type="caution">
    <text evidence="3">The sequence shown here is derived from an EMBL/GenBank/DDBJ whole genome shotgun (WGS) entry which is preliminary data.</text>
</comment>
<dbReference type="InterPro" id="IPR002885">
    <property type="entry name" value="PPR_rpt"/>
</dbReference>
<feature type="repeat" description="PPR" evidence="2">
    <location>
        <begin position="243"/>
        <end position="278"/>
    </location>
</feature>
<gene>
    <name evidence="3" type="ORF">H6P81_005705</name>
</gene>
<name>A0AAV7EY08_ARIFI</name>
<keyword evidence="4" id="KW-1185">Reference proteome</keyword>
<evidence type="ECO:0000313" key="3">
    <source>
        <dbReference type="EMBL" id="KAG9452801.1"/>
    </source>
</evidence>
<dbReference type="PANTHER" id="PTHR47926">
    <property type="entry name" value="PENTATRICOPEPTIDE REPEAT-CONTAINING PROTEIN"/>
    <property type="match status" value="1"/>
</dbReference>
<accession>A0AAV7EY08</accession>
<dbReference type="GO" id="GO:0003723">
    <property type="term" value="F:RNA binding"/>
    <property type="evidence" value="ECO:0007669"/>
    <property type="project" value="InterPro"/>
</dbReference>
<dbReference type="InterPro" id="IPR011990">
    <property type="entry name" value="TPR-like_helical_dom_sf"/>
</dbReference>
<feature type="repeat" description="PPR" evidence="2">
    <location>
        <begin position="9"/>
        <end position="43"/>
    </location>
</feature>
<dbReference type="NCBIfam" id="TIGR00756">
    <property type="entry name" value="PPR"/>
    <property type="match status" value="5"/>
</dbReference>
<evidence type="ECO:0000256" key="2">
    <source>
        <dbReference type="PROSITE-ProRule" id="PRU00708"/>
    </source>
</evidence>
<dbReference type="FunFam" id="1.25.40.10:FF:000090">
    <property type="entry name" value="Pentatricopeptide repeat-containing protein, chloroplastic"/>
    <property type="match status" value="1"/>
</dbReference>
<dbReference type="GO" id="GO:0009451">
    <property type="term" value="P:RNA modification"/>
    <property type="evidence" value="ECO:0007669"/>
    <property type="project" value="InterPro"/>
</dbReference>
<protein>
    <recommendedName>
        <fullName evidence="5">Pentatricopeptide repeat-containing protein</fullName>
    </recommendedName>
</protein>
<keyword evidence="1" id="KW-0677">Repeat</keyword>
<dbReference type="PANTHER" id="PTHR47926:SF535">
    <property type="entry name" value="PENTACOTRIPEPTIDE-REPEAT REGION OF PRORP DOMAIN-CONTAINING PROTEIN"/>
    <property type="match status" value="1"/>
</dbReference>
<evidence type="ECO:0008006" key="5">
    <source>
        <dbReference type="Google" id="ProtNLM"/>
    </source>
</evidence>
<organism evidence="3 4">
    <name type="scientific">Aristolochia fimbriata</name>
    <name type="common">White veined hardy Dutchman's pipe vine</name>
    <dbReference type="NCBI Taxonomy" id="158543"/>
    <lineage>
        <taxon>Eukaryota</taxon>
        <taxon>Viridiplantae</taxon>
        <taxon>Streptophyta</taxon>
        <taxon>Embryophyta</taxon>
        <taxon>Tracheophyta</taxon>
        <taxon>Spermatophyta</taxon>
        <taxon>Magnoliopsida</taxon>
        <taxon>Magnoliidae</taxon>
        <taxon>Piperales</taxon>
        <taxon>Aristolochiaceae</taxon>
        <taxon>Aristolochia</taxon>
    </lineage>
</organism>
<dbReference type="Pfam" id="PF01535">
    <property type="entry name" value="PPR"/>
    <property type="match status" value="3"/>
</dbReference>
<feature type="repeat" description="PPR" evidence="2">
    <location>
        <begin position="212"/>
        <end position="242"/>
    </location>
</feature>
<dbReference type="AlphaFoldDB" id="A0AAV7EY08"/>
<evidence type="ECO:0000256" key="1">
    <source>
        <dbReference type="ARBA" id="ARBA00022737"/>
    </source>
</evidence>
<reference evidence="3 4" key="1">
    <citation type="submission" date="2021-07" db="EMBL/GenBank/DDBJ databases">
        <title>The Aristolochia fimbriata genome: insights into angiosperm evolution, floral development and chemical biosynthesis.</title>
        <authorList>
            <person name="Jiao Y."/>
        </authorList>
    </citation>
    <scope>NUCLEOTIDE SEQUENCE [LARGE SCALE GENOMIC DNA]</scope>
    <source>
        <strain evidence="3">IBCAS-2021</strain>
        <tissue evidence="3">Leaf</tissue>
    </source>
</reference>
<dbReference type="EMBL" id="JAINDJ010000003">
    <property type="protein sequence ID" value="KAG9452801.1"/>
    <property type="molecule type" value="Genomic_DNA"/>
</dbReference>
<dbReference type="PROSITE" id="PS51375">
    <property type="entry name" value="PPR"/>
    <property type="match status" value="4"/>
</dbReference>
<feature type="repeat" description="PPR" evidence="2">
    <location>
        <begin position="110"/>
        <end position="144"/>
    </location>
</feature>
<proteinExistence type="predicted"/>
<dbReference type="Proteomes" id="UP000825729">
    <property type="component" value="Unassembled WGS sequence"/>
</dbReference>